<reference evidence="4 6" key="3">
    <citation type="submission" date="2016-11" db="EMBL/GenBank/DDBJ databases">
        <title>Whole genomes of Flavobacteriaceae.</title>
        <authorList>
            <person name="Stine C."/>
            <person name="Li C."/>
            <person name="Tadesse D."/>
        </authorList>
    </citation>
    <scope>NUCLEOTIDE SEQUENCE [LARGE SCALE GENOMIC DNA]</scope>
    <source>
        <strain evidence="4 6">ATCC BAA-2541</strain>
    </source>
</reference>
<organism evidence="3 5">
    <name type="scientific">Flavobacterium tructae</name>
    <dbReference type="NCBI Taxonomy" id="1114873"/>
    <lineage>
        <taxon>Bacteria</taxon>
        <taxon>Pseudomonadati</taxon>
        <taxon>Bacteroidota</taxon>
        <taxon>Flavobacteriia</taxon>
        <taxon>Flavobacteriales</taxon>
        <taxon>Flavobacteriaceae</taxon>
        <taxon>Flavobacterium</taxon>
    </lineage>
</organism>
<dbReference type="Proteomes" id="UP000180252">
    <property type="component" value="Unassembled WGS sequence"/>
</dbReference>
<name>A0A1S1J2W6_9FLAO</name>
<evidence type="ECO:0000313" key="4">
    <source>
        <dbReference type="EMBL" id="OXB17324.1"/>
    </source>
</evidence>
<proteinExistence type="predicted"/>
<dbReference type="Pfam" id="PF18962">
    <property type="entry name" value="Por_Secre_tail"/>
    <property type="match status" value="1"/>
</dbReference>
<dbReference type="Proteomes" id="UP000198319">
    <property type="component" value="Unassembled WGS sequence"/>
</dbReference>
<keyword evidence="6" id="KW-1185">Reference proteome</keyword>
<dbReference type="EMBL" id="MUHG01000025">
    <property type="protein sequence ID" value="OXB17324.1"/>
    <property type="molecule type" value="Genomic_DNA"/>
</dbReference>
<keyword evidence="1" id="KW-0732">Signal</keyword>
<sequence length="164" mass="17421">MKKNLRTFLILFITVFSFIANGYSQESVVVSGGNATGNGGSSSYSVGQIAYTSLPGGANGFVLQGVQQAYEIISLGNDEFKGITLAMTAYPNPAVDVLSLTVATNEWNNLSCQLFDTNGKIVSKKVEVTSPDTSVPMQGLNSGIYFLTVSNSGKAIKTFKIIKK</sequence>
<feature type="domain" description="Secretion system C-terminal sorting" evidence="2">
    <location>
        <begin position="90"/>
        <end position="159"/>
    </location>
</feature>
<evidence type="ECO:0000313" key="6">
    <source>
        <dbReference type="Proteomes" id="UP000198319"/>
    </source>
</evidence>
<dbReference type="EMBL" id="MIKE01000027">
    <property type="protein sequence ID" value="OHT43536.1"/>
    <property type="molecule type" value="Genomic_DNA"/>
</dbReference>
<dbReference type="STRING" id="1278819.BHE19_17280"/>
<evidence type="ECO:0000256" key="1">
    <source>
        <dbReference type="ARBA" id="ARBA00022729"/>
    </source>
</evidence>
<accession>A0A1S1J2W6</accession>
<evidence type="ECO:0000259" key="2">
    <source>
        <dbReference type="Pfam" id="PF18962"/>
    </source>
</evidence>
<evidence type="ECO:0000313" key="3">
    <source>
        <dbReference type="EMBL" id="OHT43536.1"/>
    </source>
</evidence>
<dbReference type="NCBIfam" id="TIGR04183">
    <property type="entry name" value="Por_Secre_tail"/>
    <property type="match status" value="1"/>
</dbReference>
<reference evidence="3" key="1">
    <citation type="submission" date="2016-09" db="EMBL/GenBank/DDBJ databases">
        <authorList>
            <person name="Capua I."/>
            <person name="De Benedictis P."/>
            <person name="Joannis T."/>
            <person name="Lombin L.H."/>
            <person name="Cattoli G."/>
        </authorList>
    </citation>
    <scope>NUCLEOTIDE SEQUENCE [LARGE SCALE GENOMIC DNA]</scope>
    <source>
        <strain evidence="3">MSU</strain>
    </source>
</reference>
<dbReference type="InterPro" id="IPR026444">
    <property type="entry name" value="Secre_tail"/>
</dbReference>
<dbReference type="AlphaFoldDB" id="A0A1S1J2W6"/>
<comment type="caution">
    <text evidence="3">The sequence shown here is derived from an EMBL/GenBank/DDBJ whole genome shotgun (WGS) entry which is preliminary data.</text>
</comment>
<reference evidence="5" key="2">
    <citation type="submission" date="2016-09" db="EMBL/GenBank/DDBJ databases">
        <authorList>
            <person name="Chen S."/>
            <person name="Walker E."/>
        </authorList>
    </citation>
    <scope>NUCLEOTIDE SEQUENCE [LARGE SCALE GENOMIC DNA]</scope>
    <source>
        <strain evidence="5">MSU</strain>
    </source>
</reference>
<protein>
    <recommendedName>
        <fullName evidence="2">Secretion system C-terminal sorting domain-containing protein</fullName>
    </recommendedName>
</protein>
<gene>
    <name evidence="4" type="ORF">B0A71_17030</name>
    <name evidence="3" type="ORF">BHE19_17280</name>
</gene>
<dbReference type="OrthoDB" id="1352409at2"/>
<dbReference type="RefSeq" id="WP_070908503.1">
    <property type="nucleotide sequence ID" value="NZ_MIKE01000027.1"/>
</dbReference>
<evidence type="ECO:0000313" key="5">
    <source>
        <dbReference type="Proteomes" id="UP000180252"/>
    </source>
</evidence>